<evidence type="ECO:0000313" key="2">
    <source>
        <dbReference type="Proteomes" id="UP000221165"/>
    </source>
</evidence>
<comment type="caution">
    <text evidence="1">The sequence shown here is derived from an EMBL/GenBank/DDBJ whole genome shotgun (WGS) entry which is preliminary data.</text>
</comment>
<proteinExistence type="predicted"/>
<dbReference type="EMBL" id="MIGC01005325">
    <property type="protein sequence ID" value="PHJ17040.1"/>
    <property type="molecule type" value="Genomic_DNA"/>
</dbReference>
<name>A0A2C6K576_9APIC</name>
<accession>A0A2C6K576</accession>
<dbReference type="VEuPathDB" id="ToxoDB:CSUI_009141"/>
<gene>
    <name evidence="1" type="ORF">CSUI_009141</name>
</gene>
<dbReference type="RefSeq" id="XP_067918765.1">
    <property type="nucleotide sequence ID" value="XM_068069260.1"/>
</dbReference>
<dbReference type="GeneID" id="94432471"/>
<dbReference type="Proteomes" id="UP000221165">
    <property type="component" value="Unassembled WGS sequence"/>
</dbReference>
<reference evidence="1 2" key="1">
    <citation type="journal article" date="2017" name="Int. J. Parasitol.">
        <title>The genome of the protozoan parasite Cystoisospora suis and a reverse vaccinology approach to identify vaccine candidates.</title>
        <authorList>
            <person name="Palmieri N."/>
            <person name="Shrestha A."/>
            <person name="Ruttkowski B."/>
            <person name="Beck T."/>
            <person name="Vogl C."/>
            <person name="Tomley F."/>
            <person name="Blake D.P."/>
            <person name="Joachim A."/>
        </authorList>
    </citation>
    <scope>NUCLEOTIDE SEQUENCE [LARGE SCALE GENOMIC DNA]</scope>
    <source>
        <strain evidence="1 2">Wien I</strain>
    </source>
</reference>
<dbReference type="AlphaFoldDB" id="A0A2C6K576"/>
<evidence type="ECO:0000313" key="1">
    <source>
        <dbReference type="EMBL" id="PHJ17040.1"/>
    </source>
</evidence>
<sequence length="78" mass="8666">MDQDSRDTCISFCFIAGSAERDQVCCREFDIAFTNKCKEISELPAVAPCSSVQTTQHCSSPRVCNTCMHCRTWAYGAC</sequence>
<organism evidence="1 2">
    <name type="scientific">Cystoisospora suis</name>
    <dbReference type="NCBI Taxonomy" id="483139"/>
    <lineage>
        <taxon>Eukaryota</taxon>
        <taxon>Sar</taxon>
        <taxon>Alveolata</taxon>
        <taxon>Apicomplexa</taxon>
        <taxon>Conoidasida</taxon>
        <taxon>Coccidia</taxon>
        <taxon>Eucoccidiorida</taxon>
        <taxon>Eimeriorina</taxon>
        <taxon>Sarcocystidae</taxon>
        <taxon>Cystoisospora</taxon>
    </lineage>
</organism>
<protein>
    <submittedName>
        <fullName evidence="1">Uncharacterized protein</fullName>
    </submittedName>
</protein>
<keyword evidence="2" id="KW-1185">Reference proteome</keyword>